<evidence type="ECO:0000256" key="3">
    <source>
        <dbReference type="ARBA" id="ARBA00022553"/>
    </source>
</evidence>
<dbReference type="SUPFAM" id="SSF55785">
    <property type="entry name" value="PYP-like sensor domain (PAS domain)"/>
    <property type="match status" value="2"/>
</dbReference>
<evidence type="ECO:0000256" key="2">
    <source>
        <dbReference type="ARBA" id="ARBA00012438"/>
    </source>
</evidence>
<feature type="domain" description="Response regulatory" evidence="6">
    <location>
        <begin position="575"/>
        <end position="690"/>
    </location>
</feature>
<name>A0ABW0JG93_9GAMM</name>
<gene>
    <name evidence="9" type="ORF">ACFPME_00860</name>
</gene>
<evidence type="ECO:0000313" key="9">
    <source>
        <dbReference type="EMBL" id="MFC5435097.1"/>
    </source>
</evidence>
<dbReference type="CDD" id="cd00130">
    <property type="entry name" value="PAS"/>
    <property type="match status" value="1"/>
</dbReference>
<dbReference type="CDD" id="cd00082">
    <property type="entry name" value="HisKA"/>
    <property type="match status" value="1"/>
</dbReference>
<dbReference type="Proteomes" id="UP001596013">
    <property type="component" value="Unassembled WGS sequence"/>
</dbReference>
<dbReference type="SUPFAM" id="SSF55874">
    <property type="entry name" value="ATPase domain of HSP90 chaperone/DNA topoisomerase II/histidine kinase"/>
    <property type="match status" value="1"/>
</dbReference>
<dbReference type="InterPro" id="IPR004358">
    <property type="entry name" value="Sig_transdc_His_kin-like_C"/>
</dbReference>
<evidence type="ECO:0000259" key="5">
    <source>
        <dbReference type="PROSITE" id="PS50109"/>
    </source>
</evidence>
<dbReference type="SMART" id="SM00387">
    <property type="entry name" value="HATPase_c"/>
    <property type="match status" value="1"/>
</dbReference>
<dbReference type="Gene3D" id="3.30.565.10">
    <property type="entry name" value="Histidine kinase-like ATPase, C-terminal domain"/>
    <property type="match status" value="1"/>
</dbReference>
<evidence type="ECO:0000313" key="10">
    <source>
        <dbReference type="Proteomes" id="UP001596013"/>
    </source>
</evidence>
<reference evidence="10" key="1">
    <citation type="journal article" date="2019" name="Int. J. Syst. Evol. Microbiol.">
        <title>The Global Catalogue of Microorganisms (GCM) 10K type strain sequencing project: providing services to taxonomists for standard genome sequencing and annotation.</title>
        <authorList>
            <consortium name="The Broad Institute Genomics Platform"/>
            <consortium name="The Broad Institute Genome Sequencing Center for Infectious Disease"/>
            <person name="Wu L."/>
            <person name="Ma J."/>
        </authorList>
    </citation>
    <scope>NUCLEOTIDE SEQUENCE [LARGE SCALE GENOMIC DNA]</scope>
    <source>
        <strain evidence="10">JCM 17130</strain>
    </source>
</reference>
<dbReference type="Gene3D" id="1.10.287.130">
    <property type="match status" value="1"/>
</dbReference>
<feature type="modified residue" description="4-aspartylphosphate" evidence="4">
    <location>
        <position position="625"/>
    </location>
</feature>
<accession>A0ABW0JG93</accession>
<dbReference type="InterPro" id="IPR000700">
    <property type="entry name" value="PAS-assoc_C"/>
</dbReference>
<comment type="catalytic activity">
    <reaction evidence="1">
        <text>ATP + protein L-histidine = ADP + protein N-phospho-L-histidine.</text>
        <dbReference type="EC" id="2.7.13.3"/>
    </reaction>
</comment>
<comment type="caution">
    <text evidence="9">The sequence shown here is derived from an EMBL/GenBank/DDBJ whole genome shotgun (WGS) entry which is preliminary data.</text>
</comment>
<dbReference type="SUPFAM" id="SSF47384">
    <property type="entry name" value="Homodimeric domain of signal transducing histidine kinase"/>
    <property type="match status" value="1"/>
</dbReference>
<dbReference type="Gene3D" id="3.30.450.20">
    <property type="entry name" value="PAS domain"/>
    <property type="match status" value="2"/>
</dbReference>
<keyword evidence="10" id="KW-1185">Reference proteome</keyword>
<dbReference type="PROSITE" id="PS50109">
    <property type="entry name" value="HIS_KIN"/>
    <property type="match status" value="1"/>
</dbReference>
<dbReference type="Gene3D" id="3.40.50.2300">
    <property type="match status" value="1"/>
</dbReference>
<evidence type="ECO:0000256" key="1">
    <source>
        <dbReference type="ARBA" id="ARBA00000085"/>
    </source>
</evidence>
<dbReference type="Gene3D" id="2.10.70.100">
    <property type="match status" value="1"/>
</dbReference>
<dbReference type="InterPro" id="IPR011006">
    <property type="entry name" value="CheY-like_superfamily"/>
</dbReference>
<dbReference type="InterPro" id="IPR003594">
    <property type="entry name" value="HATPase_dom"/>
</dbReference>
<feature type="domain" description="Histidine kinase" evidence="5">
    <location>
        <begin position="333"/>
        <end position="555"/>
    </location>
</feature>
<dbReference type="PANTHER" id="PTHR43065">
    <property type="entry name" value="SENSOR HISTIDINE KINASE"/>
    <property type="match status" value="1"/>
</dbReference>
<dbReference type="PANTHER" id="PTHR43065:SF49">
    <property type="entry name" value="HISTIDINE KINASE"/>
    <property type="match status" value="1"/>
</dbReference>
<evidence type="ECO:0000259" key="7">
    <source>
        <dbReference type="PROSITE" id="PS50112"/>
    </source>
</evidence>
<dbReference type="InterPro" id="IPR003661">
    <property type="entry name" value="HisK_dim/P_dom"/>
</dbReference>
<feature type="domain" description="PAS" evidence="7">
    <location>
        <begin position="57"/>
        <end position="120"/>
    </location>
</feature>
<dbReference type="InterPro" id="IPR005467">
    <property type="entry name" value="His_kinase_dom"/>
</dbReference>
<dbReference type="RefSeq" id="WP_377301078.1">
    <property type="nucleotide sequence ID" value="NZ_JBHSMK010000002.1"/>
</dbReference>
<dbReference type="InterPro" id="IPR000014">
    <property type="entry name" value="PAS"/>
</dbReference>
<evidence type="ECO:0000259" key="8">
    <source>
        <dbReference type="PROSITE" id="PS50113"/>
    </source>
</evidence>
<dbReference type="SUPFAM" id="SSF52172">
    <property type="entry name" value="CheY-like"/>
    <property type="match status" value="1"/>
</dbReference>
<dbReference type="SMART" id="SM00388">
    <property type="entry name" value="HisKA"/>
    <property type="match status" value="1"/>
</dbReference>
<evidence type="ECO:0000256" key="4">
    <source>
        <dbReference type="PROSITE-ProRule" id="PRU00169"/>
    </source>
</evidence>
<evidence type="ECO:0000259" key="6">
    <source>
        <dbReference type="PROSITE" id="PS50110"/>
    </source>
</evidence>
<proteinExistence type="predicted"/>
<feature type="domain" description="PAC" evidence="8">
    <location>
        <begin position="268"/>
        <end position="320"/>
    </location>
</feature>
<dbReference type="EMBL" id="JBHSMK010000002">
    <property type="protein sequence ID" value="MFC5435097.1"/>
    <property type="molecule type" value="Genomic_DNA"/>
</dbReference>
<dbReference type="InterPro" id="IPR036890">
    <property type="entry name" value="HATPase_C_sf"/>
</dbReference>
<dbReference type="Pfam" id="PF13426">
    <property type="entry name" value="PAS_9"/>
    <property type="match status" value="1"/>
</dbReference>
<dbReference type="EC" id="2.7.13.3" evidence="2"/>
<dbReference type="Pfam" id="PF02518">
    <property type="entry name" value="HATPase_c"/>
    <property type="match status" value="1"/>
</dbReference>
<protein>
    <recommendedName>
        <fullName evidence="2">histidine kinase</fullName>
        <ecNumber evidence="2">2.7.13.3</ecNumber>
    </recommendedName>
</protein>
<dbReference type="InterPro" id="IPR036097">
    <property type="entry name" value="HisK_dim/P_sf"/>
</dbReference>
<dbReference type="SMART" id="SM00448">
    <property type="entry name" value="REC"/>
    <property type="match status" value="1"/>
</dbReference>
<dbReference type="PROSITE" id="PS50110">
    <property type="entry name" value="RESPONSE_REGULATORY"/>
    <property type="match status" value="1"/>
</dbReference>
<organism evidence="9 10">
    <name type="scientific">Rhodanobacter umsongensis</name>
    <dbReference type="NCBI Taxonomy" id="633153"/>
    <lineage>
        <taxon>Bacteria</taxon>
        <taxon>Pseudomonadati</taxon>
        <taxon>Pseudomonadota</taxon>
        <taxon>Gammaproteobacteria</taxon>
        <taxon>Lysobacterales</taxon>
        <taxon>Rhodanobacteraceae</taxon>
        <taxon>Rhodanobacter</taxon>
    </lineage>
</organism>
<dbReference type="SMART" id="SM00091">
    <property type="entry name" value="PAS"/>
    <property type="match status" value="2"/>
</dbReference>
<dbReference type="Pfam" id="PF00072">
    <property type="entry name" value="Response_reg"/>
    <property type="match status" value="1"/>
</dbReference>
<dbReference type="InterPro" id="IPR035965">
    <property type="entry name" value="PAS-like_dom_sf"/>
</dbReference>
<dbReference type="InterPro" id="IPR001789">
    <property type="entry name" value="Sig_transdc_resp-reg_receiver"/>
</dbReference>
<sequence length="694" mass="76037">MTNRHSEFAGLDHARLVELEDRLREAEETLEAIRNGDVDAVVVGGPSGQRVYTLENADRPYRVLIEQMQEGAVTLSCEGTLLYCNQRFAALVGADRETLMGESIERFLSSNEIPAFRRLLTDGRGTGRSAEFTLLGANGPVPVNVSIADLRVDEQTPNVLCGVVTDLTHSRERSHELAAANRRLASEIDERRRVEDSLQLALDAADMGHWDLDLVTDTVRRSTRYDQIFGYADTVKAWGLPMMLSQFVLEDREAVREEFLRAESSGLVEIEKRIHRLRDGATRWVQIRGRTFYLDGRAIRISGVVCDVTERRQVEEQLRQSQKMEAIGQLTGGIAHDFNNLLMVIGGSLDLIEQRIEKDGRTARYLAAARHGVARGATLNQQLLAFSRRQDLHTEAICVDDLLSTFANLLERAAGEAVTMRFEKAPEPWYCRTDPHQLETAILNLVINARDAMPQGGTLTLKTAIRTLDSRAASANGASPGDYVVVSLADTGVGMRAEVVDRVFEPFFTTKEIGKGTGLGLSQVYGFARQCGGFVAIESHPGVGTTVRLHLPRAAGPEAVDAAAAPVVGVKGKGVVLVVEDDSDVRAVASSLLENLGYSVLEAKSGRDALKLIDDGERVDLVFTDVIMPGEMNGIDLVREMKVRHAGIPVLLTSGYTAQRMAVGELTGDLHLLRKPYAQVDLSLAVQTVMNSPT</sequence>
<dbReference type="PROSITE" id="PS50113">
    <property type="entry name" value="PAC"/>
    <property type="match status" value="1"/>
</dbReference>
<dbReference type="NCBIfam" id="TIGR00229">
    <property type="entry name" value="sensory_box"/>
    <property type="match status" value="2"/>
</dbReference>
<dbReference type="PROSITE" id="PS50112">
    <property type="entry name" value="PAS"/>
    <property type="match status" value="1"/>
</dbReference>
<keyword evidence="3 4" id="KW-0597">Phosphoprotein</keyword>
<dbReference type="PRINTS" id="PR00344">
    <property type="entry name" value="BCTRLSENSOR"/>
</dbReference>